<accession>A0A432W0X4</accession>
<reference evidence="2" key="1">
    <citation type="journal article" date="2018" name="Front. Microbiol.">
        <title>Genome-Based Analysis Reveals the Taxonomy and Diversity of the Family Idiomarinaceae.</title>
        <authorList>
            <person name="Liu Y."/>
            <person name="Lai Q."/>
            <person name="Shao Z."/>
        </authorList>
    </citation>
    <scope>NUCLEOTIDE SEQUENCE [LARGE SCALE GENOMIC DNA]</scope>
    <source>
        <strain evidence="2">GBPy7</strain>
    </source>
</reference>
<dbReference type="InterPro" id="IPR010775">
    <property type="entry name" value="DUF1365"/>
</dbReference>
<protein>
    <submittedName>
        <fullName evidence="1">DUF1365 domain-containing protein</fullName>
    </submittedName>
</protein>
<dbReference type="PANTHER" id="PTHR33973:SF4">
    <property type="entry name" value="OS07G0153300 PROTEIN"/>
    <property type="match status" value="1"/>
</dbReference>
<organism evidence="1 2">
    <name type="scientific">Aliidiomarina iranensis</name>
    <dbReference type="NCBI Taxonomy" id="1434071"/>
    <lineage>
        <taxon>Bacteria</taxon>
        <taxon>Pseudomonadati</taxon>
        <taxon>Pseudomonadota</taxon>
        <taxon>Gammaproteobacteria</taxon>
        <taxon>Alteromonadales</taxon>
        <taxon>Idiomarinaceae</taxon>
        <taxon>Aliidiomarina</taxon>
    </lineage>
</organism>
<proteinExistence type="predicted"/>
<evidence type="ECO:0000313" key="2">
    <source>
        <dbReference type="Proteomes" id="UP000288395"/>
    </source>
</evidence>
<gene>
    <name evidence="1" type="ORF">CWE08_03715</name>
</gene>
<name>A0A432W0X4_9GAMM</name>
<sequence length="277" mass="32319">MAINTEIREIQTAGNEQCVTNHGVYFGSVRHRRFTPKDHRFNYNIMQWWLDLTDLESANRISKLFSVGKSWAPMQFRPENYLPNEHREYADQPLADAVLAKMNSLAEKPISGKVFFLGNIRNFGLFFSPINCYYVQNEKGVFTHMLAEVSNTPWNERHYYLVDVNHPKDHDKAFHVSPFNPLEMRYRWRLRAPKLRRGSKLLVHIEAHQKALVFDASMALTFTPLNRSAVRNVLIKHPWMALKIVSGIYWQALKLFGKRVPYIPHPGNSKKTSADHK</sequence>
<keyword evidence="2" id="KW-1185">Reference proteome</keyword>
<dbReference type="Proteomes" id="UP000288395">
    <property type="component" value="Unassembled WGS sequence"/>
</dbReference>
<comment type="caution">
    <text evidence="1">The sequence shown here is derived from an EMBL/GenBank/DDBJ whole genome shotgun (WGS) entry which is preliminary data.</text>
</comment>
<dbReference type="PANTHER" id="PTHR33973">
    <property type="entry name" value="OS07G0153300 PROTEIN"/>
    <property type="match status" value="1"/>
</dbReference>
<dbReference type="OrthoDB" id="9778801at2"/>
<evidence type="ECO:0000313" key="1">
    <source>
        <dbReference type="EMBL" id="RUO22667.1"/>
    </source>
</evidence>
<dbReference type="Pfam" id="PF07103">
    <property type="entry name" value="DUF1365"/>
    <property type="match status" value="1"/>
</dbReference>
<dbReference type="AlphaFoldDB" id="A0A432W0X4"/>
<dbReference type="EMBL" id="PIPJ01000002">
    <property type="protein sequence ID" value="RUO22667.1"/>
    <property type="molecule type" value="Genomic_DNA"/>
</dbReference>